<reference evidence="1 4" key="2">
    <citation type="submission" date="2020-07" db="EMBL/GenBank/DDBJ databases">
        <title>Organ Donor 1.</title>
        <authorList>
            <person name="Marsh A.J."/>
            <person name="Azcarate-Peril M.A."/>
        </authorList>
    </citation>
    <scope>NUCLEOTIDE SEQUENCE [LARGE SCALE GENOMIC DNA]</scope>
    <source>
        <strain evidence="1 4">AMC0717</strain>
    </source>
</reference>
<sequence>MDTNVKTGLFPFEDVKETMSLDPEREALVREIWEGDEAAFMNFVVGLLQ</sequence>
<dbReference type="RefSeq" id="WP_013382530.1">
    <property type="nucleotide sequence ID" value="NC_014624.2"/>
</dbReference>
<evidence type="ECO:0000313" key="1">
    <source>
        <dbReference type="EMBL" id="NZA38988.1"/>
    </source>
</evidence>
<gene>
    <name evidence="1" type="ORF">H0N91_12835</name>
    <name evidence="2" type="ORF">SAMN04515649_11427</name>
</gene>
<reference evidence="2 3" key="1">
    <citation type="submission" date="2016-11" db="EMBL/GenBank/DDBJ databases">
        <authorList>
            <person name="Varghese N."/>
            <person name="Submissions S."/>
        </authorList>
    </citation>
    <scope>NUCLEOTIDE SEQUENCE [LARGE SCALE GENOMIC DNA]</scope>
    <source>
        <strain evidence="2 3">FD</strain>
    </source>
</reference>
<evidence type="ECO:0000313" key="2">
    <source>
        <dbReference type="EMBL" id="SHM27667.1"/>
    </source>
</evidence>
<evidence type="ECO:0000313" key="3">
    <source>
        <dbReference type="Proteomes" id="UP000184012"/>
    </source>
</evidence>
<organism evidence="1 4">
    <name type="scientific">Eubacterium callanderi</name>
    <dbReference type="NCBI Taxonomy" id="53442"/>
    <lineage>
        <taxon>Bacteria</taxon>
        <taxon>Bacillati</taxon>
        <taxon>Bacillota</taxon>
        <taxon>Clostridia</taxon>
        <taxon>Eubacteriales</taxon>
        <taxon>Eubacteriaceae</taxon>
        <taxon>Eubacterium</taxon>
    </lineage>
</organism>
<dbReference type="GeneID" id="68365605"/>
<protein>
    <submittedName>
        <fullName evidence="1">Uncharacterized protein</fullName>
    </submittedName>
</protein>
<dbReference type="EMBL" id="FRBP01000014">
    <property type="protein sequence ID" value="SHM27667.1"/>
    <property type="molecule type" value="Genomic_DNA"/>
</dbReference>
<accession>A0A853JR19</accession>
<dbReference type="Proteomes" id="UP000184012">
    <property type="component" value="Unassembled WGS sequence"/>
</dbReference>
<dbReference type="Proteomes" id="UP000586254">
    <property type="component" value="Unassembled WGS sequence"/>
</dbReference>
<dbReference type="HOGENOM" id="CLU_3135790_0_0_9"/>
<dbReference type="KEGG" id="elm:ELI_4285"/>
<dbReference type="AlphaFoldDB" id="A0A853JR19"/>
<name>A0A853JR19_9FIRM</name>
<dbReference type="EMBL" id="JACCKS010000015">
    <property type="protein sequence ID" value="NZA38988.1"/>
    <property type="molecule type" value="Genomic_DNA"/>
</dbReference>
<proteinExistence type="predicted"/>
<comment type="caution">
    <text evidence="1">The sequence shown here is derived from an EMBL/GenBank/DDBJ whole genome shotgun (WGS) entry which is preliminary data.</text>
</comment>
<evidence type="ECO:0000313" key="4">
    <source>
        <dbReference type="Proteomes" id="UP000586254"/>
    </source>
</evidence>